<dbReference type="GO" id="GO:0005524">
    <property type="term" value="F:ATP binding"/>
    <property type="evidence" value="ECO:0007669"/>
    <property type="project" value="UniProtKB-KW"/>
</dbReference>
<evidence type="ECO:0000313" key="2">
    <source>
        <dbReference type="EMBL" id="NVZ11674.1"/>
    </source>
</evidence>
<comment type="caution">
    <text evidence="2">The sequence shown here is derived from an EMBL/GenBank/DDBJ whole genome shotgun (WGS) entry which is preliminary data.</text>
</comment>
<keyword evidence="3" id="KW-1185">Reference proteome</keyword>
<sequence length="216" mass="23729">KTGRRVDRLEADGANAAEVVVGDRPIFEDVAAWYARPEIARHLDVADAAVGQPFARLRLNPRYGFLRDIDWLDTGDGMIQALPMLAAAAQARVRGEAGILAVEAPESLLHANAQQALADHVCQIAAGTHAPTIVLETHSRIWLLSVQLAIAEGRLPPERVRVYWFDQETTGECIATPVEFDRYGRPLNAWAEASFDEEQALARRLLGQQLRDGAFG</sequence>
<keyword evidence="2" id="KW-0547">Nucleotide-binding</keyword>
<evidence type="ECO:0000259" key="1">
    <source>
        <dbReference type="Pfam" id="PF13304"/>
    </source>
</evidence>
<reference evidence="2 3" key="1">
    <citation type="submission" date="2020-06" db="EMBL/GenBank/DDBJ databases">
        <title>Whole-genome sequence of Allochromatium humboldtianum DSM 21881, type strain.</title>
        <authorList>
            <person name="Kyndt J.A."/>
            <person name="Meyer T.E."/>
        </authorList>
    </citation>
    <scope>NUCLEOTIDE SEQUENCE [LARGE SCALE GENOMIC DNA]</scope>
    <source>
        <strain evidence="2 3">DSM 21881</strain>
    </source>
</reference>
<accession>A0A850RCA4</accession>
<gene>
    <name evidence="2" type="ORF">HW932_20725</name>
</gene>
<organism evidence="2 3">
    <name type="scientific">Allochromatium humboldtianum</name>
    <dbReference type="NCBI Taxonomy" id="504901"/>
    <lineage>
        <taxon>Bacteria</taxon>
        <taxon>Pseudomonadati</taxon>
        <taxon>Pseudomonadota</taxon>
        <taxon>Gammaproteobacteria</taxon>
        <taxon>Chromatiales</taxon>
        <taxon>Chromatiaceae</taxon>
        <taxon>Allochromatium</taxon>
    </lineage>
</organism>
<dbReference type="InterPro" id="IPR003959">
    <property type="entry name" value="ATPase_AAA_core"/>
</dbReference>
<feature type="domain" description="ATPase AAA-type core" evidence="1">
    <location>
        <begin position="63"/>
        <end position="139"/>
    </location>
</feature>
<dbReference type="AlphaFoldDB" id="A0A850RCA4"/>
<dbReference type="EMBL" id="JABZEO010000032">
    <property type="protein sequence ID" value="NVZ11674.1"/>
    <property type="molecule type" value="Genomic_DNA"/>
</dbReference>
<dbReference type="Proteomes" id="UP000592294">
    <property type="component" value="Unassembled WGS sequence"/>
</dbReference>
<dbReference type="Pfam" id="PF13304">
    <property type="entry name" value="AAA_21"/>
    <property type="match status" value="1"/>
</dbReference>
<dbReference type="RefSeq" id="WP_176978364.1">
    <property type="nucleotide sequence ID" value="NZ_JABZEO010000032.1"/>
</dbReference>
<protein>
    <submittedName>
        <fullName evidence="2">ATP-binding protein</fullName>
    </submittedName>
</protein>
<feature type="non-terminal residue" evidence="2">
    <location>
        <position position="1"/>
    </location>
</feature>
<keyword evidence="2" id="KW-0067">ATP-binding</keyword>
<name>A0A850RCA4_9GAMM</name>
<evidence type="ECO:0000313" key="3">
    <source>
        <dbReference type="Proteomes" id="UP000592294"/>
    </source>
</evidence>
<proteinExistence type="predicted"/>